<reference evidence="2" key="1">
    <citation type="journal article" date="2020" name="Stud. Mycol.">
        <title>101 Dothideomycetes genomes: a test case for predicting lifestyles and emergence of pathogens.</title>
        <authorList>
            <person name="Haridas S."/>
            <person name="Albert R."/>
            <person name="Binder M."/>
            <person name="Bloem J."/>
            <person name="Labutti K."/>
            <person name="Salamov A."/>
            <person name="Andreopoulos B."/>
            <person name="Baker S."/>
            <person name="Barry K."/>
            <person name="Bills G."/>
            <person name="Bluhm B."/>
            <person name="Cannon C."/>
            <person name="Castanera R."/>
            <person name="Culley D."/>
            <person name="Daum C."/>
            <person name="Ezra D."/>
            <person name="Gonzalez J."/>
            <person name="Henrissat B."/>
            <person name="Kuo A."/>
            <person name="Liang C."/>
            <person name="Lipzen A."/>
            <person name="Lutzoni F."/>
            <person name="Magnuson J."/>
            <person name="Mondo S."/>
            <person name="Nolan M."/>
            <person name="Ohm R."/>
            <person name="Pangilinan J."/>
            <person name="Park H.-J."/>
            <person name="Ramirez L."/>
            <person name="Alfaro M."/>
            <person name="Sun H."/>
            <person name="Tritt A."/>
            <person name="Yoshinaga Y."/>
            <person name="Zwiers L.-H."/>
            <person name="Turgeon B."/>
            <person name="Goodwin S."/>
            <person name="Spatafora J."/>
            <person name="Crous P."/>
            <person name="Grigoriev I."/>
        </authorList>
    </citation>
    <scope>NUCLEOTIDE SEQUENCE</scope>
    <source>
        <strain evidence="2">CBS 473.64</strain>
    </source>
</reference>
<feature type="domain" description="SRR1-like" evidence="1">
    <location>
        <begin position="159"/>
        <end position="265"/>
    </location>
</feature>
<dbReference type="AlphaFoldDB" id="A0A6A6RR75"/>
<proteinExistence type="predicted"/>
<dbReference type="InterPro" id="IPR012942">
    <property type="entry name" value="SRR1-like"/>
</dbReference>
<dbReference type="Pfam" id="PF07985">
    <property type="entry name" value="SRR1"/>
    <property type="match status" value="1"/>
</dbReference>
<evidence type="ECO:0000313" key="3">
    <source>
        <dbReference type="Proteomes" id="UP000799753"/>
    </source>
</evidence>
<protein>
    <recommendedName>
        <fullName evidence="1">SRR1-like domain-containing protein</fullName>
    </recommendedName>
</protein>
<dbReference type="PANTHER" id="PTHR42080">
    <property type="entry name" value="SRR1 DOMAIN-CONTAINING PROTEIN"/>
    <property type="match status" value="1"/>
</dbReference>
<dbReference type="OrthoDB" id="5230585at2759"/>
<evidence type="ECO:0000259" key="1">
    <source>
        <dbReference type="Pfam" id="PF07985"/>
    </source>
</evidence>
<dbReference type="PANTHER" id="PTHR42080:SF1">
    <property type="entry name" value="SRR1-LIKE DOMAIN-CONTAINING PROTEIN"/>
    <property type="match status" value="1"/>
</dbReference>
<name>A0A6A6RR75_9PLEO</name>
<dbReference type="EMBL" id="MU006798">
    <property type="protein sequence ID" value="KAF2636534.1"/>
    <property type="molecule type" value="Genomic_DNA"/>
</dbReference>
<keyword evidence="3" id="KW-1185">Reference proteome</keyword>
<dbReference type="Proteomes" id="UP000799753">
    <property type="component" value="Unassembled WGS sequence"/>
</dbReference>
<evidence type="ECO:0000313" key="2">
    <source>
        <dbReference type="EMBL" id="KAF2636534.1"/>
    </source>
</evidence>
<gene>
    <name evidence="2" type="ORF">P280DRAFT_153322</name>
</gene>
<sequence length="372" mass="41488">MSSYHSHFEGEVQYFKYDVDSIIDAYSKTGKPFAKERLDAFIAEFKRFRSAGGLYSTTTIHGENVMSNKSIPDGELTMPGGARYTVKNAIGYTDLLSLSNTRNAEDAICPSMNLCPLTIESLQSPAPKPCFNAMTLEAETTKWEGEWTRSPFRHRLTTFLEAHAPSMRKVTKIMCIGLGCFSQGTAPYGRDPKRPYTQYLAALTVHTILKKHGHDPVIYAQDPDYCGAGIALLESRWGIRVLEDPDGIQTIDNNTFVVAVANDIPIKQIAVQYTWEADGKEGVGPAGMLTERIVNDGTTGWRGKEHTVTWERGEDGELVGVSSMDIRKGEAQWSDVSDPFVWEWVRKCREGVLGDWTDEVFGECGIYVREEA</sequence>
<organism evidence="2 3">
    <name type="scientific">Massarina eburnea CBS 473.64</name>
    <dbReference type="NCBI Taxonomy" id="1395130"/>
    <lineage>
        <taxon>Eukaryota</taxon>
        <taxon>Fungi</taxon>
        <taxon>Dikarya</taxon>
        <taxon>Ascomycota</taxon>
        <taxon>Pezizomycotina</taxon>
        <taxon>Dothideomycetes</taxon>
        <taxon>Pleosporomycetidae</taxon>
        <taxon>Pleosporales</taxon>
        <taxon>Massarineae</taxon>
        <taxon>Massarinaceae</taxon>
        <taxon>Massarina</taxon>
    </lineage>
</organism>
<accession>A0A6A6RR75</accession>